<keyword evidence="2 6" id="KW-0288">FMN</keyword>
<dbReference type="OrthoDB" id="9784375at2"/>
<keyword evidence="4 6" id="KW-0560">Oxidoreductase</keyword>
<evidence type="ECO:0000256" key="6">
    <source>
        <dbReference type="HAMAP-Rule" id="MF_01204"/>
    </source>
</evidence>
<reference evidence="8 9" key="1">
    <citation type="submission" date="2016-10" db="EMBL/GenBank/DDBJ databases">
        <authorList>
            <person name="de Groot N.N."/>
        </authorList>
    </citation>
    <scope>NUCLEOTIDE SEQUENCE [LARGE SCALE GENOMIC DNA]</scope>
    <source>
        <strain evidence="8 9">DSM 26515</strain>
    </source>
</reference>
<keyword evidence="3 6" id="KW-0521">NADP</keyword>
<dbReference type="HAMAP" id="MF_01204">
    <property type="entry name" value="Oxidoreductase_RutE_HadB"/>
    <property type="match status" value="1"/>
</dbReference>
<evidence type="ECO:0000256" key="4">
    <source>
        <dbReference type="ARBA" id="ARBA00023002"/>
    </source>
</evidence>
<dbReference type="PANTHER" id="PTHR43543">
    <property type="entry name" value="MALONIC SEMIALDEHYDE REDUCTASE RUTE-RELATED"/>
    <property type="match status" value="1"/>
</dbReference>
<dbReference type="CDD" id="cd02148">
    <property type="entry name" value="RutE-like"/>
    <property type="match status" value="1"/>
</dbReference>
<comment type="cofactor">
    <cofactor evidence="6">
        <name>FMN</name>
        <dbReference type="ChEBI" id="CHEBI:58210"/>
    </cofactor>
</comment>
<evidence type="ECO:0000256" key="3">
    <source>
        <dbReference type="ARBA" id="ARBA00022857"/>
    </source>
</evidence>
<dbReference type="RefSeq" id="WP_091337588.1">
    <property type="nucleotide sequence ID" value="NZ_FNYC01000005.1"/>
</dbReference>
<dbReference type="Gene3D" id="3.40.109.10">
    <property type="entry name" value="NADH Oxidase"/>
    <property type="match status" value="1"/>
</dbReference>
<dbReference type="EMBL" id="FNYC01000005">
    <property type="protein sequence ID" value="SEJ16670.1"/>
    <property type="molecule type" value="Genomic_DNA"/>
</dbReference>
<sequence length="201" mass="22099">MSEVLSEAALDQLFRDARTYRRSAEAWLDKPVSDAQLRAIYDLARLAPTSANSSPARFVFVRSPEGKARLEPALDRGNLAQTMAAPVTVIVAADHAFYEHLPRLYKESPDAIGWFAGKPAAIEATAFRNSSLQGAYLIMAARALGLDCGPMSGFNNVLLDETFFPGSQVRSNFLINIGYGNPAVLRPREDRFTFDEACRIV</sequence>
<dbReference type="SUPFAM" id="SSF55469">
    <property type="entry name" value="FMN-dependent nitroreductase-like"/>
    <property type="match status" value="1"/>
</dbReference>
<dbReference type="AlphaFoldDB" id="A0A1H6WV75"/>
<dbReference type="GO" id="GO:0016491">
    <property type="term" value="F:oxidoreductase activity"/>
    <property type="evidence" value="ECO:0007669"/>
    <property type="project" value="UniProtKB-UniRule"/>
</dbReference>
<comment type="similarity">
    <text evidence="6">Belongs to the nitroreductase family. HadB/RutE subfamily.</text>
</comment>
<feature type="domain" description="Nitroreductase" evidence="7">
    <location>
        <begin position="20"/>
        <end position="163"/>
    </location>
</feature>
<evidence type="ECO:0000256" key="5">
    <source>
        <dbReference type="ARBA" id="ARBA00023027"/>
    </source>
</evidence>
<evidence type="ECO:0000313" key="9">
    <source>
        <dbReference type="Proteomes" id="UP000199420"/>
    </source>
</evidence>
<dbReference type="InterPro" id="IPR029479">
    <property type="entry name" value="Nitroreductase"/>
</dbReference>
<dbReference type="InterPro" id="IPR023936">
    <property type="entry name" value="RutE-like"/>
</dbReference>
<keyword evidence="1 6" id="KW-0285">Flavoprotein</keyword>
<evidence type="ECO:0000313" key="8">
    <source>
        <dbReference type="EMBL" id="SEJ16670.1"/>
    </source>
</evidence>
<dbReference type="Proteomes" id="UP000199420">
    <property type="component" value="Unassembled WGS sequence"/>
</dbReference>
<keyword evidence="5 6" id="KW-0520">NAD</keyword>
<evidence type="ECO:0000256" key="1">
    <source>
        <dbReference type="ARBA" id="ARBA00022630"/>
    </source>
</evidence>
<dbReference type="PANTHER" id="PTHR43543:SF1">
    <property type="entry name" value="MALONIC SEMIALDEHYDE REDUCTASE RUTE-RELATED"/>
    <property type="match status" value="1"/>
</dbReference>
<dbReference type="NCBIfam" id="NF003768">
    <property type="entry name" value="PRK05365.1"/>
    <property type="match status" value="1"/>
</dbReference>
<dbReference type="EC" id="1.-.-.-" evidence="6"/>
<name>A0A1H6WV75_9GAMM</name>
<keyword evidence="9" id="KW-1185">Reference proteome</keyword>
<organism evidence="8 9">
    <name type="scientific">Frateuria terrea</name>
    <dbReference type="NCBI Taxonomy" id="529704"/>
    <lineage>
        <taxon>Bacteria</taxon>
        <taxon>Pseudomonadati</taxon>
        <taxon>Pseudomonadota</taxon>
        <taxon>Gammaproteobacteria</taxon>
        <taxon>Lysobacterales</taxon>
        <taxon>Rhodanobacteraceae</taxon>
        <taxon>Frateuria</taxon>
    </lineage>
</organism>
<dbReference type="InterPro" id="IPR050461">
    <property type="entry name" value="Nitroreductase_HadB/RutE"/>
</dbReference>
<gene>
    <name evidence="8" type="ORF">SAMN04487997_2606</name>
</gene>
<evidence type="ECO:0000256" key="2">
    <source>
        <dbReference type="ARBA" id="ARBA00022643"/>
    </source>
</evidence>
<accession>A0A1H6WV75</accession>
<dbReference type="InterPro" id="IPR000415">
    <property type="entry name" value="Nitroreductase-like"/>
</dbReference>
<protein>
    <recommendedName>
        <fullName evidence="6">Putative NADH dehydrogenase/NAD(P)H nitroreductase SAMN04487997_2606</fullName>
        <ecNumber evidence="6">1.-.-.-</ecNumber>
    </recommendedName>
</protein>
<dbReference type="Pfam" id="PF00881">
    <property type="entry name" value="Nitroreductase"/>
    <property type="match status" value="1"/>
</dbReference>
<evidence type="ECO:0000259" key="7">
    <source>
        <dbReference type="Pfam" id="PF00881"/>
    </source>
</evidence>
<dbReference type="STRING" id="529704.SAMN02927913_2583"/>
<proteinExistence type="inferred from homology"/>